<sequence>MAGLYILGSLKSSSHQNGGSDSIELSHREKRHYTRQQQLSPSYQSERDIDRPRERGVRSGHSTDRARSLEVSDRERESRDNQYPFMLEGVMGPREGDTN</sequence>
<reference evidence="2" key="1">
    <citation type="submission" date="2007-04" db="EMBL/GenBank/DDBJ databases">
        <title>Annotation of Pediculus humanus corporis strain USDA.</title>
        <authorList>
            <person name="Kirkness E."/>
            <person name="Hannick L."/>
            <person name="Hass B."/>
            <person name="Bruggner R."/>
            <person name="Lawson D."/>
            <person name="Bidwell S."/>
            <person name="Joardar V."/>
            <person name="Caler E."/>
            <person name="Walenz B."/>
            <person name="Inman J."/>
            <person name="Schobel S."/>
            <person name="Galinsky K."/>
            <person name="Amedeo P."/>
            <person name="Strausberg R."/>
        </authorList>
    </citation>
    <scope>NUCLEOTIDE SEQUENCE</scope>
    <source>
        <strain evidence="2">USDA</strain>
    </source>
</reference>
<dbReference type="CTD" id="8238304"/>
<feature type="compositionally biased region" description="Polar residues" evidence="1">
    <location>
        <begin position="35"/>
        <end position="44"/>
    </location>
</feature>
<reference evidence="2" key="2">
    <citation type="submission" date="2007-04" db="EMBL/GenBank/DDBJ databases">
        <title>The genome of the human body louse.</title>
        <authorList>
            <consortium name="The Human Body Louse Genome Consortium"/>
            <person name="Kirkness E."/>
            <person name="Walenz B."/>
            <person name="Hass B."/>
            <person name="Bruggner R."/>
            <person name="Strausberg R."/>
        </authorList>
    </citation>
    <scope>NUCLEOTIDE SEQUENCE</scope>
    <source>
        <strain evidence="2">USDA</strain>
    </source>
</reference>
<dbReference type="GeneID" id="8238304"/>
<protein>
    <submittedName>
        <fullName evidence="2 3">Uncharacterized protein</fullName>
    </submittedName>
</protein>
<dbReference type="InParanoid" id="E0VDI6"/>
<dbReference type="EMBL" id="AAZO01001379">
    <property type="status" value="NOT_ANNOTATED_CDS"/>
    <property type="molecule type" value="Genomic_DNA"/>
</dbReference>
<dbReference type="EnsemblMetazoa" id="PHUM116860-RA">
    <property type="protein sequence ID" value="PHUM116860-PA"/>
    <property type="gene ID" value="PHUM116860"/>
</dbReference>
<evidence type="ECO:0000313" key="3">
    <source>
        <dbReference type="EnsemblMetazoa" id="PHUM116860-PA"/>
    </source>
</evidence>
<dbReference type="EMBL" id="DS235078">
    <property type="protein sequence ID" value="EEB11442.1"/>
    <property type="molecule type" value="Genomic_DNA"/>
</dbReference>
<dbReference type="VEuPathDB" id="VectorBase:PHUM116860"/>
<feature type="compositionally biased region" description="Basic and acidic residues" evidence="1">
    <location>
        <begin position="45"/>
        <end position="80"/>
    </location>
</feature>
<dbReference type="RefSeq" id="XP_002424180.1">
    <property type="nucleotide sequence ID" value="XM_002424135.1"/>
</dbReference>
<evidence type="ECO:0000256" key="1">
    <source>
        <dbReference type="SAM" id="MobiDB-lite"/>
    </source>
</evidence>
<evidence type="ECO:0000313" key="4">
    <source>
        <dbReference type="Proteomes" id="UP000009046"/>
    </source>
</evidence>
<organism>
    <name type="scientific">Pediculus humanus subsp. corporis</name>
    <name type="common">Body louse</name>
    <dbReference type="NCBI Taxonomy" id="121224"/>
    <lineage>
        <taxon>Eukaryota</taxon>
        <taxon>Metazoa</taxon>
        <taxon>Ecdysozoa</taxon>
        <taxon>Arthropoda</taxon>
        <taxon>Hexapoda</taxon>
        <taxon>Insecta</taxon>
        <taxon>Pterygota</taxon>
        <taxon>Neoptera</taxon>
        <taxon>Paraneoptera</taxon>
        <taxon>Psocodea</taxon>
        <taxon>Troctomorpha</taxon>
        <taxon>Phthiraptera</taxon>
        <taxon>Anoplura</taxon>
        <taxon>Pediculidae</taxon>
        <taxon>Pediculus</taxon>
    </lineage>
</organism>
<evidence type="ECO:0000313" key="2">
    <source>
        <dbReference type="EMBL" id="EEB11442.1"/>
    </source>
</evidence>
<dbReference type="KEGG" id="phu:Phum_PHUM116860"/>
<reference evidence="3" key="3">
    <citation type="submission" date="2020-05" db="UniProtKB">
        <authorList>
            <consortium name="EnsemblMetazoa"/>
        </authorList>
    </citation>
    <scope>IDENTIFICATION</scope>
    <source>
        <strain evidence="3">USDA</strain>
    </source>
</reference>
<keyword evidence="4" id="KW-1185">Reference proteome</keyword>
<accession>E0VDI6</accession>
<proteinExistence type="predicted"/>
<dbReference type="HOGENOM" id="CLU_2323148_0_0_1"/>
<dbReference type="Proteomes" id="UP000009046">
    <property type="component" value="Unassembled WGS sequence"/>
</dbReference>
<dbReference type="AlphaFoldDB" id="E0VDI6"/>
<feature type="compositionally biased region" description="Polar residues" evidence="1">
    <location>
        <begin position="10"/>
        <end position="20"/>
    </location>
</feature>
<feature type="region of interest" description="Disordered" evidence="1">
    <location>
        <begin position="1"/>
        <end position="99"/>
    </location>
</feature>
<name>E0VDI6_PEDHC</name>
<gene>
    <name evidence="3" type="primary">8238304</name>
    <name evidence="2" type="ORF">Phum_PHUM116860</name>
</gene>